<feature type="compositionally biased region" description="Pro residues" evidence="1">
    <location>
        <begin position="211"/>
        <end position="225"/>
    </location>
</feature>
<organism evidence="3 4">
    <name type="scientific">Phomopsis amygdali</name>
    <name type="common">Fusicoccum amygdali</name>
    <dbReference type="NCBI Taxonomy" id="1214568"/>
    <lineage>
        <taxon>Eukaryota</taxon>
        <taxon>Fungi</taxon>
        <taxon>Dikarya</taxon>
        <taxon>Ascomycota</taxon>
        <taxon>Pezizomycotina</taxon>
        <taxon>Sordariomycetes</taxon>
        <taxon>Sordariomycetidae</taxon>
        <taxon>Diaporthales</taxon>
        <taxon>Diaporthaceae</taxon>
        <taxon>Diaporthe</taxon>
    </lineage>
</organism>
<dbReference type="Proteomes" id="UP001265746">
    <property type="component" value="Unassembled WGS sequence"/>
</dbReference>
<dbReference type="AlphaFoldDB" id="A0AAD9W3V0"/>
<sequence length="387" mass="43341">MEETNSAEQGRIFHLFSKLPAELRWKIWAFNLPGPRLVSVHCGSKSLSSGLDSNHHRLALSSSFGCTSQAKIPPNLHVCHESRRECLRQYRASFGIARQPGQTFFDSEQDYMYFGPRDGFMASEANLRTVLSLCDPTELVQVRRVAINEALFWVYDSAWHRQALCYHEHDHHHHHQQQQLQNLQLQTPPSTPVEQHHRHSQHGLLSREPDTPSPSPGPFPLPSPHPAAAAMTYTSIAASLLVDILRLIHARLPGLRELVFVPRDENPLYSSDCYLTRPAMAQNRLARQVREAMRAAFESDGAAETAAPPWDWKIMTLSADPDPPSYDKQVLGWCGTGTDPADRGKDGRTAGVLGTKGTLSVTTRLGAVQESARRFLEMEMEVDICGE</sequence>
<gene>
    <name evidence="3" type="ORF">N8I77_007859</name>
</gene>
<evidence type="ECO:0000256" key="1">
    <source>
        <dbReference type="SAM" id="MobiDB-lite"/>
    </source>
</evidence>
<feature type="domain" description="2EXR" evidence="2">
    <location>
        <begin position="13"/>
        <end position="111"/>
    </location>
</feature>
<evidence type="ECO:0000313" key="3">
    <source>
        <dbReference type="EMBL" id="KAK2604972.1"/>
    </source>
</evidence>
<reference evidence="3" key="1">
    <citation type="submission" date="2023-06" db="EMBL/GenBank/DDBJ databases">
        <authorList>
            <person name="Noh H."/>
        </authorList>
    </citation>
    <scope>NUCLEOTIDE SEQUENCE</scope>
    <source>
        <strain evidence="3">DUCC20226</strain>
    </source>
</reference>
<name>A0AAD9W3V0_PHOAM</name>
<proteinExistence type="predicted"/>
<dbReference type="PANTHER" id="PTHR35910:SF6">
    <property type="entry name" value="2EXR DOMAIN-CONTAINING PROTEIN"/>
    <property type="match status" value="1"/>
</dbReference>
<dbReference type="InterPro" id="IPR045518">
    <property type="entry name" value="2EXR"/>
</dbReference>
<dbReference type="PANTHER" id="PTHR35910">
    <property type="entry name" value="2EXR DOMAIN-CONTAINING PROTEIN"/>
    <property type="match status" value="1"/>
</dbReference>
<evidence type="ECO:0000259" key="2">
    <source>
        <dbReference type="Pfam" id="PF20150"/>
    </source>
</evidence>
<dbReference type="Pfam" id="PF20150">
    <property type="entry name" value="2EXR"/>
    <property type="match status" value="1"/>
</dbReference>
<protein>
    <recommendedName>
        <fullName evidence="2">2EXR domain-containing protein</fullName>
    </recommendedName>
</protein>
<dbReference type="EMBL" id="JAUJFL010000004">
    <property type="protein sequence ID" value="KAK2604972.1"/>
    <property type="molecule type" value="Genomic_DNA"/>
</dbReference>
<evidence type="ECO:0000313" key="4">
    <source>
        <dbReference type="Proteomes" id="UP001265746"/>
    </source>
</evidence>
<feature type="region of interest" description="Disordered" evidence="1">
    <location>
        <begin position="187"/>
        <end position="226"/>
    </location>
</feature>
<accession>A0AAD9W3V0</accession>
<keyword evidence="4" id="KW-1185">Reference proteome</keyword>
<comment type="caution">
    <text evidence="3">The sequence shown here is derived from an EMBL/GenBank/DDBJ whole genome shotgun (WGS) entry which is preliminary data.</text>
</comment>